<dbReference type="GO" id="GO:0003677">
    <property type="term" value="F:DNA binding"/>
    <property type="evidence" value="ECO:0007669"/>
    <property type="project" value="TreeGrafter"/>
</dbReference>
<evidence type="ECO:0000313" key="8">
    <source>
        <dbReference type="Proteomes" id="UP000305760"/>
    </source>
</evidence>
<dbReference type="Gene3D" id="1.25.40.80">
    <property type="match status" value="1"/>
</dbReference>
<keyword evidence="3 4" id="KW-0274">FAD</keyword>
<protein>
    <submittedName>
        <fullName evidence="7">Deoxyribodipyrimidine photolyase</fullName>
    </submittedName>
</protein>
<dbReference type="SUPFAM" id="SSF48173">
    <property type="entry name" value="Cryptochrome/photolyase FAD-binding domain"/>
    <property type="match status" value="1"/>
</dbReference>
<dbReference type="InterPro" id="IPR014729">
    <property type="entry name" value="Rossmann-like_a/b/a_fold"/>
</dbReference>
<evidence type="ECO:0000256" key="1">
    <source>
        <dbReference type="ARBA" id="ARBA00001932"/>
    </source>
</evidence>
<evidence type="ECO:0000259" key="6">
    <source>
        <dbReference type="PROSITE" id="PS51645"/>
    </source>
</evidence>
<dbReference type="Gene3D" id="3.40.50.620">
    <property type="entry name" value="HUPs"/>
    <property type="match status" value="1"/>
</dbReference>
<feature type="binding site" evidence="4">
    <location>
        <position position="209"/>
    </location>
    <ligand>
        <name>FAD</name>
        <dbReference type="ChEBI" id="CHEBI:57692"/>
    </ligand>
</feature>
<dbReference type="InterPro" id="IPR036155">
    <property type="entry name" value="Crypto/Photolyase_N_sf"/>
</dbReference>
<feature type="domain" description="Photolyase/cryptochrome alpha/beta" evidence="6">
    <location>
        <begin position="2"/>
        <end position="131"/>
    </location>
</feature>
<dbReference type="InterPro" id="IPR006050">
    <property type="entry name" value="DNA_photolyase_N"/>
</dbReference>
<dbReference type="EMBL" id="SMDR01000001">
    <property type="protein sequence ID" value="TNJ35472.1"/>
    <property type="molecule type" value="Genomic_DNA"/>
</dbReference>
<dbReference type="Proteomes" id="UP000305760">
    <property type="component" value="Unassembled WGS sequence"/>
</dbReference>
<feature type="compositionally biased region" description="Basic residues" evidence="5">
    <location>
        <begin position="481"/>
        <end position="492"/>
    </location>
</feature>
<keyword evidence="8" id="KW-1185">Reference proteome</keyword>
<keyword evidence="7" id="KW-0456">Lyase</keyword>
<keyword evidence="2 4" id="KW-0285">Flavoprotein</keyword>
<comment type="caution">
    <text evidence="7">The sequence shown here is derived from an EMBL/GenBank/DDBJ whole genome shotgun (WGS) entry which is preliminary data.</text>
</comment>
<dbReference type="Gene3D" id="1.10.579.10">
    <property type="entry name" value="DNA Cyclobutane Dipyrimidine Photolyase, subunit A, domain 3"/>
    <property type="match status" value="1"/>
</dbReference>
<evidence type="ECO:0000256" key="5">
    <source>
        <dbReference type="SAM" id="MobiDB-lite"/>
    </source>
</evidence>
<evidence type="ECO:0000256" key="2">
    <source>
        <dbReference type="ARBA" id="ARBA00022630"/>
    </source>
</evidence>
<reference evidence="7 8" key="1">
    <citation type="submission" date="2019-03" db="EMBL/GenBank/DDBJ databases">
        <title>Arenimonas daejeonensis sp. nov., isolated from compost.</title>
        <authorList>
            <person name="Jeon C.O."/>
        </authorList>
    </citation>
    <scope>NUCLEOTIDE SEQUENCE [LARGE SCALE GENOMIC DNA]</scope>
    <source>
        <strain evidence="7 8">R29</strain>
    </source>
</reference>
<feature type="compositionally biased region" description="Basic and acidic residues" evidence="5">
    <location>
        <begin position="470"/>
        <end position="480"/>
    </location>
</feature>
<evidence type="ECO:0000256" key="4">
    <source>
        <dbReference type="PIRSR" id="PIRSR602081-1"/>
    </source>
</evidence>
<dbReference type="InterPro" id="IPR002081">
    <property type="entry name" value="Cryptochrome/DNA_photolyase_1"/>
</dbReference>
<dbReference type="Pfam" id="PF00875">
    <property type="entry name" value="DNA_photolyase"/>
    <property type="match status" value="1"/>
</dbReference>
<proteinExistence type="predicted"/>
<dbReference type="OrthoDB" id="9772484at2"/>
<evidence type="ECO:0000256" key="3">
    <source>
        <dbReference type="ARBA" id="ARBA00022827"/>
    </source>
</evidence>
<accession>A0A5C4RWZ1</accession>
<name>A0A5C4RWZ1_9GAMM</name>
<comment type="cofactor">
    <cofactor evidence="1">
        <name>(6R)-5,10-methylene-5,6,7,8-tetrahydrofolate</name>
        <dbReference type="ChEBI" id="CHEBI:15636"/>
    </cofactor>
</comment>
<dbReference type="PANTHER" id="PTHR11455">
    <property type="entry name" value="CRYPTOCHROME"/>
    <property type="match status" value="1"/>
</dbReference>
<dbReference type="GO" id="GO:0009416">
    <property type="term" value="P:response to light stimulus"/>
    <property type="evidence" value="ECO:0007669"/>
    <property type="project" value="TreeGrafter"/>
</dbReference>
<dbReference type="Pfam" id="PF03441">
    <property type="entry name" value="FAD_binding_7"/>
    <property type="match status" value="1"/>
</dbReference>
<dbReference type="GO" id="GO:0003904">
    <property type="term" value="F:deoxyribodipyrimidine photo-lyase activity"/>
    <property type="evidence" value="ECO:0007669"/>
    <property type="project" value="TreeGrafter"/>
</dbReference>
<dbReference type="PANTHER" id="PTHR11455:SF9">
    <property type="entry name" value="CRYPTOCHROME CIRCADIAN CLOCK 5 ISOFORM X1"/>
    <property type="match status" value="1"/>
</dbReference>
<gene>
    <name evidence="7" type="ORF">E1B00_06890</name>
</gene>
<dbReference type="SUPFAM" id="SSF52425">
    <property type="entry name" value="Cryptochrome/photolyase, N-terminal domain"/>
    <property type="match status" value="1"/>
</dbReference>
<dbReference type="PROSITE" id="PS51645">
    <property type="entry name" value="PHR_CRY_ALPHA_BETA"/>
    <property type="match status" value="1"/>
</dbReference>
<organism evidence="7 8">
    <name type="scientific">Arenimonas terrae</name>
    <dbReference type="NCBI Taxonomy" id="2546226"/>
    <lineage>
        <taxon>Bacteria</taxon>
        <taxon>Pseudomonadati</taxon>
        <taxon>Pseudomonadota</taxon>
        <taxon>Gammaproteobacteria</taxon>
        <taxon>Lysobacterales</taxon>
        <taxon>Lysobacteraceae</taxon>
        <taxon>Arenimonas</taxon>
    </lineage>
</organism>
<comment type="cofactor">
    <cofactor evidence="4">
        <name>FAD</name>
        <dbReference type="ChEBI" id="CHEBI:57692"/>
    </cofactor>
    <text evidence="4">Binds 1 FAD per subunit.</text>
</comment>
<evidence type="ECO:0000313" key="7">
    <source>
        <dbReference type="EMBL" id="TNJ35472.1"/>
    </source>
</evidence>
<feature type="compositionally biased region" description="Low complexity" evidence="5">
    <location>
        <begin position="499"/>
        <end position="510"/>
    </location>
</feature>
<feature type="region of interest" description="Disordered" evidence="5">
    <location>
        <begin position="470"/>
        <end position="550"/>
    </location>
</feature>
<dbReference type="RefSeq" id="WP_139446946.1">
    <property type="nucleotide sequence ID" value="NZ_SMDR01000001.1"/>
</dbReference>
<dbReference type="AlphaFoldDB" id="A0A5C4RWZ1"/>
<dbReference type="InterPro" id="IPR005101">
    <property type="entry name" value="Cryptochr/Photolyase_FAD-bd"/>
</dbReference>
<sequence>MPVQLVWFKRDLRTHDHAPLCAAAARGPVLPLYVAEPDYWGLPDASGRQWAATAEALRELRGDLARLGQPLVLRTGDVVDALEQLYLQHGLAGLWSHEETGNGWAYARDRRVAAWARDRGIPWHEAPSGGVQRRQRSRNGWAAEWERRMAPAPLAEPALAPLSGLDLGALPSASSLGVAADPCPGRQHGGRRRGERALHSFLAGRGDGYMRGMSSPLSAETRCSRFSVALATGALSLREVVHAVRGARGEGGPVPARDLASLEKRLHWHCHFIQKLESEPEIEFRNVHRGFDGLREADFNREWFGAWQRGETGWPFVDACLRSLQQTGWLNFRMRAMLVSISSYHLWLHWPEPARQLARWFTDYEPGIHYPQVQMQAGVTGINIPRMYNPVKQSQDQDPRGEFIRRWLPELAGVPDDWIHTPWRMGAAQQRRAGLRIGASYPAPVRDHEQAAREARMRLTAWKRSYVEREESRRVFEKHGSRARPPARGRRPAAKDQAPRAAAGRRAAGRIVLSRRAHDGWQAPGTQRARKPGPAPPAHRNARVTTGSRR</sequence>
<dbReference type="InterPro" id="IPR036134">
    <property type="entry name" value="Crypto/Photolyase_FAD-like_sf"/>
</dbReference>
<dbReference type="GO" id="GO:0071949">
    <property type="term" value="F:FAD binding"/>
    <property type="evidence" value="ECO:0007669"/>
    <property type="project" value="TreeGrafter"/>
</dbReference>